<accession>A0A2P2R244</accession>
<dbReference type="EMBL" id="GGEC01092794">
    <property type="protein sequence ID" value="MBX73278.1"/>
    <property type="molecule type" value="Transcribed_RNA"/>
</dbReference>
<dbReference type="AlphaFoldDB" id="A0A2P2R244"/>
<reference evidence="1" key="1">
    <citation type="submission" date="2018-02" db="EMBL/GenBank/DDBJ databases">
        <title>Rhizophora mucronata_Transcriptome.</title>
        <authorList>
            <person name="Meera S.P."/>
            <person name="Sreeshan A."/>
            <person name="Augustine A."/>
        </authorList>
    </citation>
    <scope>NUCLEOTIDE SEQUENCE</scope>
    <source>
        <tissue evidence="1">Leaf</tissue>
    </source>
</reference>
<evidence type="ECO:0000313" key="1">
    <source>
        <dbReference type="EMBL" id="MBX73278.1"/>
    </source>
</evidence>
<proteinExistence type="predicted"/>
<sequence length="17" mass="1826">MPKGASRRVGSGPLRTR</sequence>
<protein>
    <submittedName>
        <fullName evidence="1">Uncharacterized protein</fullName>
    </submittedName>
</protein>
<name>A0A2P2R244_RHIMU</name>
<organism evidence="1">
    <name type="scientific">Rhizophora mucronata</name>
    <name type="common">Asiatic mangrove</name>
    <dbReference type="NCBI Taxonomy" id="61149"/>
    <lineage>
        <taxon>Eukaryota</taxon>
        <taxon>Viridiplantae</taxon>
        <taxon>Streptophyta</taxon>
        <taxon>Embryophyta</taxon>
        <taxon>Tracheophyta</taxon>
        <taxon>Spermatophyta</taxon>
        <taxon>Magnoliopsida</taxon>
        <taxon>eudicotyledons</taxon>
        <taxon>Gunneridae</taxon>
        <taxon>Pentapetalae</taxon>
        <taxon>rosids</taxon>
        <taxon>fabids</taxon>
        <taxon>Malpighiales</taxon>
        <taxon>Rhizophoraceae</taxon>
        <taxon>Rhizophora</taxon>
    </lineage>
</organism>